<reference evidence="1 2" key="1">
    <citation type="journal article" date="2020" name="Nature">
        <title>Bacterial chemolithoautotrophy via manganese oxidation.</title>
        <authorList>
            <person name="Yu H."/>
            <person name="Leadbetter J.R."/>
        </authorList>
    </citation>
    <scope>NUCLEOTIDE SEQUENCE [LARGE SCALE GENOMIC DNA]</scope>
    <source>
        <strain evidence="1 2">RBP-1</strain>
    </source>
</reference>
<dbReference type="GO" id="GO:0016853">
    <property type="term" value="F:isomerase activity"/>
    <property type="evidence" value="ECO:0007669"/>
    <property type="project" value="UniProtKB-KW"/>
</dbReference>
<keyword evidence="1" id="KW-0413">Isomerase</keyword>
<proteinExistence type="predicted"/>
<dbReference type="Pfam" id="PF00378">
    <property type="entry name" value="ECH_1"/>
    <property type="match status" value="1"/>
</dbReference>
<comment type="caution">
    <text evidence="1">The sequence shown here is derived from an EMBL/GenBank/DDBJ whole genome shotgun (WGS) entry which is preliminary data.</text>
</comment>
<dbReference type="InterPro" id="IPR001753">
    <property type="entry name" value="Enoyl-CoA_hydra/iso"/>
</dbReference>
<protein>
    <submittedName>
        <fullName evidence="1">Enoyl-CoA hydratase/isomerase family protein</fullName>
    </submittedName>
</protein>
<dbReference type="PANTHER" id="PTHR11941:SF141">
    <property type="entry name" value="ENOYL-COA HYDRATASE_ISOMERASE-RELATED"/>
    <property type="match status" value="1"/>
</dbReference>
<dbReference type="GO" id="GO:0006635">
    <property type="term" value="P:fatty acid beta-oxidation"/>
    <property type="evidence" value="ECO:0007669"/>
    <property type="project" value="TreeGrafter"/>
</dbReference>
<evidence type="ECO:0000313" key="2">
    <source>
        <dbReference type="Proteomes" id="UP000521868"/>
    </source>
</evidence>
<keyword evidence="2" id="KW-1185">Reference proteome</keyword>
<dbReference type="Proteomes" id="UP000521868">
    <property type="component" value="Unassembled WGS sequence"/>
</dbReference>
<organism evidence="1 2">
    <name type="scientific">Ramlibacter lithotrophicus</name>
    <dbReference type="NCBI Taxonomy" id="2606681"/>
    <lineage>
        <taxon>Bacteria</taxon>
        <taxon>Pseudomonadati</taxon>
        <taxon>Pseudomonadota</taxon>
        <taxon>Betaproteobacteria</taxon>
        <taxon>Burkholderiales</taxon>
        <taxon>Comamonadaceae</taxon>
        <taxon>Ramlibacter</taxon>
    </lineage>
</organism>
<dbReference type="CDD" id="cd06558">
    <property type="entry name" value="crotonase-like"/>
    <property type="match status" value="1"/>
</dbReference>
<accession>A0A7X6DIT8</accession>
<name>A0A7X6DIT8_9BURK</name>
<dbReference type="SUPFAM" id="SSF52096">
    <property type="entry name" value="ClpP/crotonase"/>
    <property type="match status" value="1"/>
</dbReference>
<gene>
    <name evidence="1" type="ORF">RAMLITH_19295</name>
</gene>
<dbReference type="InterPro" id="IPR029045">
    <property type="entry name" value="ClpP/crotonase-like_dom_sf"/>
</dbReference>
<sequence length="252" mass="26066">MHAAVEAGVCTVTLGRPPVNALDDALVDALLAAIDAACQDDAVAVLLLRSSTKVFCAGADLALMQESIRTPRGLEDMLALVRRLQELARRIEAAPVVTIAEIGGAALGGGFELALACDLRIAAHEARVGLPEAGLGLLPAAGGTQRLTRLVGPGLASRLILGAETVDGAAAERLGLVQWAVPRSELEPAARALAARVARLPRAASAAAKQCIAAALDAARDGFAEEVAFTRHLYQHPATRERVAAFLARSAR</sequence>
<dbReference type="EMBL" id="VTOX01000008">
    <property type="protein sequence ID" value="NKE67972.1"/>
    <property type="molecule type" value="Genomic_DNA"/>
</dbReference>
<evidence type="ECO:0000313" key="1">
    <source>
        <dbReference type="EMBL" id="NKE67972.1"/>
    </source>
</evidence>
<dbReference type="AlphaFoldDB" id="A0A7X6DIT8"/>
<dbReference type="PANTHER" id="PTHR11941">
    <property type="entry name" value="ENOYL-COA HYDRATASE-RELATED"/>
    <property type="match status" value="1"/>
</dbReference>
<dbReference type="Gene3D" id="3.90.226.10">
    <property type="entry name" value="2-enoyl-CoA Hydratase, Chain A, domain 1"/>
    <property type="match status" value="1"/>
</dbReference>